<dbReference type="EMBL" id="JAWDGP010006989">
    <property type="protein sequence ID" value="KAK3731692.1"/>
    <property type="molecule type" value="Genomic_DNA"/>
</dbReference>
<sequence length="108" mass="12050">MGPAASTIQICNRPILGRGGQVKMRHQLKDILRLEGYGALTVGRQLCSHESFENYIFHCRTMLKIKKKCPDDACAKKVYHKEDGAPDGSVARMKMRKSLARSMDGSIV</sequence>
<gene>
    <name evidence="1" type="ORF">RRG08_035362</name>
</gene>
<dbReference type="AlphaFoldDB" id="A0AAE1CS11"/>
<reference evidence="1" key="1">
    <citation type="journal article" date="2023" name="G3 (Bethesda)">
        <title>A reference genome for the long-term kleptoplast-retaining sea slug Elysia crispata morphotype clarki.</title>
        <authorList>
            <person name="Eastman K.E."/>
            <person name="Pendleton A.L."/>
            <person name="Shaikh M.A."/>
            <person name="Suttiyut T."/>
            <person name="Ogas R."/>
            <person name="Tomko P."/>
            <person name="Gavelis G."/>
            <person name="Widhalm J.R."/>
            <person name="Wisecaver J.H."/>
        </authorList>
    </citation>
    <scope>NUCLEOTIDE SEQUENCE</scope>
    <source>
        <strain evidence="1">ECLA1</strain>
    </source>
</reference>
<dbReference type="Proteomes" id="UP001283361">
    <property type="component" value="Unassembled WGS sequence"/>
</dbReference>
<protein>
    <submittedName>
        <fullName evidence="1">Uncharacterized protein</fullName>
    </submittedName>
</protein>
<organism evidence="1 2">
    <name type="scientific">Elysia crispata</name>
    <name type="common">lettuce slug</name>
    <dbReference type="NCBI Taxonomy" id="231223"/>
    <lineage>
        <taxon>Eukaryota</taxon>
        <taxon>Metazoa</taxon>
        <taxon>Spiralia</taxon>
        <taxon>Lophotrochozoa</taxon>
        <taxon>Mollusca</taxon>
        <taxon>Gastropoda</taxon>
        <taxon>Heterobranchia</taxon>
        <taxon>Euthyneura</taxon>
        <taxon>Panpulmonata</taxon>
        <taxon>Sacoglossa</taxon>
        <taxon>Placobranchoidea</taxon>
        <taxon>Plakobranchidae</taxon>
        <taxon>Elysia</taxon>
    </lineage>
</organism>
<evidence type="ECO:0000313" key="1">
    <source>
        <dbReference type="EMBL" id="KAK3731692.1"/>
    </source>
</evidence>
<evidence type="ECO:0000313" key="2">
    <source>
        <dbReference type="Proteomes" id="UP001283361"/>
    </source>
</evidence>
<comment type="caution">
    <text evidence="1">The sequence shown here is derived from an EMBL/GenBank/DDBJ whole genome shotgun (WGS) entry which is preliminary data.</text>
</comment>
<proteinExistence type="predicted"/>
<keyword evidence="2" id="KW-1185">Reference proteome</keyword>
<accession>A0AAE1CS11</accession>
<name>A0AAE1CS11_9GAST</name>